<evidence type="ECO:0000256" key="3">
    <source>
        <dbReference type="ARBA" id="ARBA00022692"/>
    </source>
</evidence>
<evidence type="ECO:0000256" key="5">
    <source>
        <dbReference type="ARBA" id="ARBA00023136"/>
    </source>
</evidence>
<evidence type="ECO:0000313" key="8">
    <source>
        <dbReference type="Proteomes" id="UP000823851"/>
    </source>
</evidence>
<accession>A0A9D2R2A9</accession>
<protein>
    <submittedName>
        <fullName evidence="7">Polysaccharide biosynthesis C-terminal domain-containing protein</fullName>
    </submittedName>
</protein>
<feature type="transmembrane region" description="Helical" evidence="6">
    <location>
        <begin position="403"/>
        <end position="427"/>
    </location>
</feature>
<evidence type="ECO:0000313" key="7">
    <source>
        <dbReference type="EMBL" id="HJD32331.1"/>
    </source>
</evidence>
<keyword evidence="5 6" id="KW-0472">Membrane</keyword>
<dbReference type="Proteomes" id="UP000823851">
    <property type="component" value="Unassembled WGS sequence"/>
</dbReference>
<keyword evidence="3 6" id="KW-0812">Transmembrane</keyword>
<feature type="transmembrane region" description="Helical" evidence="6">
    <location>
        <begin position="334"/>
        <end position="355"/>
    </location>
</feature>
<gene>
    <name evidence="7" type="ORF">H9912_10380</name>
</gene>
<dbReference type="EMBL" id="DWUW01000295">
    <property type="protein sequence ID" value="HJD32331.1"/>
    <property type="molecule type" value="Genomic_DNA"/>
</dbReference>
<keyword evidence="4 6" id="KW-1133">Transmembrane helix</keyword>
<comment type="caution">
    <text evidence="7">The sequence shown here is derived from an EMBL/GenBank/DDBJ whole genome shotgun (WGS) entry which is preliminary data.</text>
</comment>
<evidence type="ECO:0000256" key="2">
    <source>
        <dbReference type="ARBA" id="ARBA00022475"/>
    </source>
</evidence>
<name>A0A9D2R2A9_9FIRM</name>
<feature type="transmembrane region" description="Helical" evidence="6">
    <location>
        <begin position="201"/>
        <end position="224"/>
    </location>
</feature>
<feature type="transmembrane region" description="Helical" evidence="6">
    <location>
        <begin position="250"/>
        <end position="270"/>
    </location>
</feature>
<feature type="transmembrane region" description="Helical" evidence="6">
    <location>
        <begin position="466"/>
        <end position="488"/>
    </location>
</feature>
<dbReference type="InterPro" id="IPR050833">
    <property type="entry name" value="Poly_Biosynth_Transport"/>
</dbReference>
<sequence length="543" mass="57784">MNQTRRSGYGKSGLATALALLAGALAVYKRIPLTNRIGDNGNAYFGMACDIFLFFFLLCGYASQTVVAQMAAARCARGQYRNTRRVWNTAIFYAAVSGVAGSVLLLSLADILAAGLLRTQEAAFVVRCMAPFVLAASLTGAFRGYFQGMGSMVPTAFSRLAEELSGILFMFLLVPGMAEYGKKVGALLFQPDYEQAFGAGGAALAFGLGSLICLLLLAVLYVLFQGSFRRRERKDTGKATEDYGSIGRRIAGMALPVVVTGFVMEGSFILDQVFFMRLMPSGTEAAVQWGIYTGKYRILASVPAMLAAAACTGLIPSLSVSFSGMNAGRMREKAFLMLKLSAALSLPFAVWFAVMADSLIPALFTVGDMETAARLLRTGSVSMVLQALAVGTACILKGFRQDRLLLAASAVSLILHVILLSIFLGSLGMGTDGVIWAVTGLYGVFAAIGIFFALRAGSLRGDWGRLIGIPAISCAVMGLVVFLMNRFLSALLDGKVLCLLCFAAGTVVYVLLMLSLRGLSQRELKSVPGGGALLALGRFFRFY</sequence>
<dbReference type="InterPro" id="IPR002797">
    <property type="entry name" value="Polysacc_synth"/>
</dbReference>
<keyword evidence="2" id="KW-1003">Cell membrane</keyword>
<feature type="transmembrane region" description="Helical" evidence="6">
    <location>
        <begin position="433"/>
        <end position="454"/>
    </location>
</feature>
<feature type="transmembrane region" description="Helical" evidence="6">
    <location>
        <begin position="298"/>
        <end position="322"/>
    </location>
</feature>
<dbReference type="GO" id="GO:0005886">
    <property type="term" value="C:plasma membrane"/>
    <property type="evidence" value="ECO:0007669"/>
    <property type="project" value="UniProtKB-SubCell"/>
</dbReference>
<evidence type="ECO:0000256" key="1">
    <source>
        <dbReference type="ARBA" id="ARBA00004651"/>
    </source>
</evidence>
<dbReference type="PANTHER" id="PTHR30250">
    <property type="entry name" value="PST FAMILY PREDICTED COLANIC ACID TRANSPORTER"/>
    <property type="match status" value="1"/>
</dbReference>
<feature type="transmembrane region" description="Helical" evidence="6">
    <location>
        <begin position="163"/>
        <end position="181"/>
    </location>
</feature>
<dbReference type="Pfam" id="PF01943">
    <property type="entry name" value="Polysacc_synt"/>
    <property type="match status" value="1"/>
</dbReference>
<organism evidence="7 8">
    <name type="scientific">Candidatus Eisenbergiella stercorigallinarum</name>
    <dbReference type="NCBI Taxonomy" id="2838557"/>
    <lineage>
        <taxon>Bacteria</taxon>
        <taxon>Bacillati</taxon>
        <taxon>Bacillota</taxon>
        <taxon>Clostridia</taxon>
        <taxon>Lachnospirales</taxon>
        <taxon>Lachnospiraceae</taxon>
        <taxon>Eisenbergiella</taxon>
    </lineage>
</organism>
<evidence type="ECO:0000256" key="6">
    <source>
        <dbReference type="SAM" id="Phobius"/>
    </source>
</evidence>
<dbReference type="PANTHER" id="PTHR30250:SF21">
    <property type="entry name" value="LIPID II FLIPPASE MURJ"/>
    <property type="match status" value="1"/>
</dbReference>
<reference evidence="7" key="1">
    <citation type="journal article" date="2021" name="PeerJ">
        <title>Extensive microbial diversity within the chicken gut microbiome revealed by metagenomics and culture.</title>
        <authorList>
            <person name="Gilroy R."/>
            <person name="Ravi A."/>
            <person name="Getino M."/>
            <person name="Pursley I."/>
            <person name="Horton D.L."/>
            <person name="Alikhan N.F."/>
            <person name="Baker D."/>
            <person name="Gharbi K."/>
            <person name="Hall N."/>
            <person name="Watson M."/>
            <person name="Adriaenssens E.M."/>
            <person name="Foster-Nyarko E."/>
            <person name="Jarju S."/>
            <person name="Secka A."/>
            <person name="Antonio M."/>
            <person name="Oren A."/>
            <person name="Chaudhuri R.R."/>
            <person name="La Ragione R."/>
            <person name="Hildebrand F."/>
            <person name="Pallen M.J."/>
        </authorList>
    </citation>
    <scope>NUCLEOTIDE SEQUENCE</scope>
    <source>
        <strain evidence="7">ChiHjej8B7-25341</strain>
    </source>
</reference>
<feature type="transmembrane region" description="Helical" evidence="6">
    <location>
        <begin position="122"/>
        <end position="142"/>
    </location>
</feature>
<evidence type="ECO:0000256" key="4">
    <source>
        <dbReference type="ARBA" id="ARBA00022989"/>
    </source>
</evidence>
<feature type="transmembrane region" description="Helical" evidence="6">
    <location>
        <begin position="42"/>
        <end position="62"/>
    </location>
</feature>
<feature type="transmembrane region" description="Helical" evidence="6">
    <location>
        <begin position="90"/>
        <end position="116"/>
    </location>
</feature>
<reference evidence="7" key="2">
    <citation type="submission" date="2021-04" db="EMBL/GenBank/DDBJ databases">
        <authorList>
            <person name="Gilroy R."/>
        </authorList>
    </citation>
    <scope>NUCLEOTIDE SEQUENCE</scope>
    <source>
        <strain evidence="7">ChiHjej8B7-25341</strain>
    </source>
</reference>
<proteinExistence type="predicted"/>
<dbReference type="AlphaFoldDB" id="A0A9D2R2A9"/>
<comment type="subcellular location">
    <subcellularLocation>
        <location evidence="1">Cell membrane</location>
        <topology evidence="1">Multi-pass membrane protein</topology>
    </subcellularLocation>
</comment>
<feature type="transmembrane region" description="Helical" evidence="6">
    <location>
        <begin position="494"/>
        <end position="516"/>
    </location>
</feature>